<dbReference type="InterPro" id="IPR027417">
    <property type="entry name" value="P-loop_NTPase"/>
</dbReference>
<accession>A0AB35Y4M6</accession>
<dbReference type="PANTHER" id="PTHR10465">
    <property type="entry name" value="TRANSMEMBRANE GTPASE FZO1"/>
    <property type="match status" value="1"/>
</dbReference>
<name>A0AB35Y4M6_9FIRM</name>
<dbReference type="GO" id="GO:0005525">
    <property type="term" value="F:GTP binding"/>
    <property type="evidence" value="ECO:0007669"/>
    <property type="project" value="UniProtKB-KW"/>
</dbReference>
<evidence type="ECO:0000313" key="7">
    <source>
        <dbReference type="EMBL" id="MEJ5196310.1"/>
    </source>
</evidence>
<protein>
    <submittedName>
        <fullName evidence="7">Dynamin family protein</fullName>
    </submittedName>
</protein>
<keyword evidence="4" id="KW-0342">GTP-binding</keyword>
<dbReference type="EMBL" id="JBBFGL010000008">
    <property type="protein sequence ID" value="MEJ5196310.1"/>
    <property type="molecule type" value="Genomic_DNA"/>
</dbReference>
<evidence type="ECO:0000256" key="1">
    <source>
        <dbReference type="ARBA" id="ARBA00004370"/>
    </source>
</evidence>
<sequence length="734" mass="82774">MGFDPAKANAYLQQARQIEQTLSEHQELFDEGKFLDFQSVTTTLETEIQRAQQEARKLSIGIVGAMKAGKSSFLNACIFGGKDVLPKAGTPMTAALTRIRYSETPQATVHFYERKDWEKIEDNAQKYEEQLNTKYSNYCKIYDRSHADSTEGVCSKQVFERTLFQQDVSEVLKSAKELTQMVGSNSAILEHLGDADVLDGDIMAKLQDYVGARGRFTPIVNYVELEVNLPELEDLEIVDTPGLNDPIVSRSYATRQFLRACDVVILLSPCSQFMDANTVGLMANGLPDNGVRKVIVVGSKLDSGLLNEPKGSFAVASQHALNSYKGQFRNTMQQAMRNNPRRAGIMEKISESDLLFVSSTCSSMARKQKQHQPLSPAENLVLQNLHSNFPDFDETLLSSIGGINKVLKTLEAVRQQKAEIIHGKNNTLLETAQINHLRALDKIQQELSSSRTTLKNSTSEQLLQRTEAIQQVMESSRGKLMYIFDGAAIGCKNKVNQLLPQLTLEQQNHQRLDVQTSSEEHHGVEGTGLFGLIKEHYSYTVTNNRVDVSEVVTNLEHHASTCQNTINQEFQYVFNREQLSHRIVEVVLDAFRKSDMEFDEDDIRLPLQNVLNELSSPEIRFDYTTYIDKVESQFPSGYAENDDIHKLKSLQTRLLNEIDQDMGQQLTAALQMAANMLNKQAVTFADRIQELLCGELEKLQGQIQERETYLAAYQQFDKTIQQMKKQLAQTDSSH</sequence>
<comment type="subcellular location">
    <subcellularLocation>
        <location evidence="1">Membrane</location>
    </subcellularLocation>
</comment>
<dbReference type="GO" id="GO:0003924">
    <property type="term" value="F:GTPase activity"/>
    <property type="evidence" value="ECO:0007669"/>
    <property type="project" value="InterPro"/>
</dbReference>
<dbReference type="AlphaFoldDB" id="A0AB35Y4M6"/>
<evidence type="ECO:0000313" key="8">
    <source>
        <dbReference type="Proteomes" id="UP001373196"/>
    </source>
</evidence>
<dbReference type="GO" id="GO:0016020">
    <property type="term" value="C:membrane"/>
    <property type="evidence" value="ECO:0007669"/>
    <property type="project" value="UniProtKB-SubCell"/>
</dbReference>
<dbReference type="InterPro" id="IPR027094">
    <property type="entry name" value="Mitofusin_fam"/>
</dbReference>
<dbReference type="Pfam" id="PF00350">
    <property type="entry name" value="Dynamin_N"/>
    <property type="match status" value="1"/>
</dbReference>
<evidence type="ECO:0000259" key="6">
    <source>
        <dbReference type="Pfam" id="PF00350"/>
    </source>
</evidence>
<evidence type="ECO:0000256" key="4">
    <source>
        <dbReference type="ARBA" id="ARBA00023134"/>
    </source>
</evidence>
<comment type="caution">
    <text evidence="7">The sequence shown here is derived from an EMBL/GenBank/DDBJ whole genome shotgun (WGS) entry which is preliminary data.</text>
</comment>
<feature type="domain" description="Dynamin N-terminal" evidence="6">
    <location>
        <begin position="60"/>
        <end position="297"/>
    </location>
</feature>
<keyword evidence="5" id="KW-0472">Membrane</keyword>
<evidence type="ECO:0000256" key="5">
    <source>
        <dbReference type="ARBA" id="ARBA00023136"/>
    </source>
</evidence>
<evidence type="ECO:0000256" key="2">
    <source>
        <dbReference type="ARBA" id="ARBA00022741"/>
    </source>
</evidence>
<dbReference type="RefSeq" id="WP_339395643.1">
    <property type="nucleotide sequence ID" value="NZ_JBBFGL010000008.1"/>
</dbReference>
<dbReference type="InterPro" id="IPR045063">
    <property type="entry name" value="Dynamin_N"/>
</dbReference>
<dbReference type="PANTHER" id="PTHR10465:SF0">
    <property type="entry name" value="SARCALUMENIN"/>
    <property type="match status" value="1"/>
</dbReference>
<dbReference type="Gene3D" id="3.40.50.300">
    <property type="entry name" value="P-loop containing nucleotide triphosphate hydrolases"/>
    <property type="match status" value="1"/>
</dbReference>
<keyword evidence="3" id="KW-0378">Hydrolase</keyword>
<organism evidence="7 8">
    <name type="scientific">Faecalibacterium wellingii</name>
    <dbReference type="NCBI Taxonomy" id="2929491"/>
    <lineage>
        <taxon>Bacteria</taxon>
        <taxon>Bacillati</taxon>
        <taxon>Bacillota</taxon>
        <taxon>Clostridia</taxon>
        <taxon>Eubacteriales</taxon>
        <taxon>Oscillospiraceae</taxon>
        <taxon>Faecalibacterium</taxon>
    </lineage>
</organism>
<gene>
    <name evidence="7" type="ORF">WF834_09030</name>
</gene>
<reference evidence="7" key="1">
    <citation type="submission" date="2024-03" db="EMBL/GenBank/DDBJ databases">
        <authorList>
            <person name="Plomp N."/>
            <person name="Harmsen H.J."/>
        </authorList>
    </citation>
    <scope>NUCLEOTIDE SEQUENCE</scope>
    <source>
        <strain evidence="7">HTF-128</strain>
    </source>
</reference>
<evidence type="ECO:0000256" key="3">
    <source>
        <dbReference type="ARBA" id="ARBA00022801"/>
    </source>
</evidence>
<keyword evidence="2" id="KW-0547">Nucleotide-binding</keyword>
<dbReference type="SUPFAM" id="SSF52540">
    <property type="entry name" value="P-loop containing nucleoside triphosphate hydrolases"/>
    <property type="match status" value="1"/>
</dbReference>
<dbReference type="Proteomes" id="UP001373196">
    <property type="component" value="Unassembled WGS sequence"/>
</dbReference>
<proteinExistence type="predicted"/>